<evidence type="ECO:0000256" key="1">
    <source>
        <dbReference type="ARBA" id="ARBA00004613"/>
    </source>
</evidence>
<evidence type="ECO:0000256" key="2">
    <source>
        <dbReference type="ARBA" id="ARBA00022525"/>
    </source>
</evidence>
<dbReference type="InterPro" id="IPR018511">
    <property type="entry name" value="Hemolysin-typ_Ca-bd_CS"/>
</dbReference>
<dbReference type="PROSITE" id="PS00330">
    <property type="entry name" value="HEMOLYSIN_CALCIUM"/>
    <property type="match status" value="1"/>
</dbReference>
<dbReference type="PANTHER" id="PTHR38340:SF1">
    <property type="entry name" value="S-LAYER PROTEIN"/>
    <property type="match status" value="1"/>
</dbReference>
<dbReference type="Proteomes" id="UP001301728">
    <property type="component" value="Unassembled WGS sequence"/>
</dbReference>
<organism evidence="3 4">
    <name type="scientific">Limnoraphis robusta CCNP1315</name>
    <dbReference type="NCBI Taxonomy" id="3110306"/>
    <lineage>
        <taxon>Bacteria</taxon>
        <taxon>Bacillati</taxon>
        <taxon>Cyanobacteriota</taxon>
        <taxon>Cyanophyceae</taxon>
        <taxon>Oscillatoriophycideae</taxon>
        <taxon>Oscillatoriales</taxon>
        <taxon>Sirenicapillariaceae</taxon>
        <taxon>Limnoraphis</taxon>
    </lineage>
</organism>
<protein>
    <submittedName>
        <fullName evidence="3">Calcium-binding protein</fullName>
    </submittedName>
</protein>
<dbReference type="RefSeq" id="WP_323222179.1">
    <property type="nucleotide sequence ID" value="NZ_JAYGHT010000004.1"/>
</dbReference>
<keyword evidence="4" id="KW-1185">Reference proteome</keyword>
<reference evidence="3 4" key="1">
    <citation type="submission" date="2023-12" db="EMBL/GenBank/DDBJ databases">
        <title>Baltic Sea Cyanobacteria.</title>
        <authorList>
            <person name="Delbaje E."/>
            <person name="Fewer D.P."/>
            <person name="Shishido T.K."/>
        </authorList>
    </citation>
    <scope>NUCLEOTIDE SEQUENCE [LARGE SCALE GENOMIC DNA]</scope>
    <source>
        <strain evidence="3 4">CCNP 1315</strain>
    </source>
</reference>
<comment type="subcellular location">
    <subcellularLocation>
        <location evidence="1">Secreted</location>
    </subcellularLocation>
</comment>
<dbReference type="PRINTS" id="PR00313">
    <property type="entry name" value="CABNDNGRPT"/>
</dbReference>
<dbReference type="PANTHER" id="PTHR38340">
    <property type="entry name" value="S-LAYER PROTEIN"/>
    <property type="match status" value="1"/>
</dbReference>
<dbReference type="Pfam" id="PF00353">
    <property type="entry name" value="HemolysinCabind"/>
    <property type="match status" value="2"/>
</dbReference>
<dbReference type="EMBL" id="JAYGHT010000004">
    <property type="protein sequence ID" value="MEA5517813.1"/>
    <property type="molecule type" value="Genomic_DNA"/>
</dbReference>
<keyword evidence="2" id="KW-0964">Secreted</keyword>
<proteinExistence type="predicted"/>
<sequence>MANLLIQADFSGSVDSSRFAVLGSLQDDNITFPIELQDEQGNLLTSNADVSQLEILLRDGNDRLEGSTLQRNSELIVVGNQGDDEIIGSFNADTLFGGQDGDDIFGGDGDDQIFGNLGDDFVLDGGLGNDAVFGGQGDDYVRGGEGDDQVFGDRGNDVIHGDGGVDLLTGGEGRDQFIIDLMLETPTNNPNFVDTITDFTSGEDEITIFGIDSAFIEVSNLTSVGGSSGFILYDIRDGDIGSGSETPIAFINQNPGLTTALTVGTDIFVI</sequence>
<evidence type="ECO:0000313" key="4">
    <source>
        <dbReference type="Proteomes" id="UP001301728"/>
    </source>
</evidence>
<dbReference type="InterPro" id="IPR001343">
    <property type="entry name" value="Hemolysn_Ca-bd"/>
</dbReference>
<name>A0ABU5TV23_9CYAN</name>
<gene>
    <name evidence="3" type="ORF">VB854_02490</name>
</gene>
<dbReference type="SUPFAM" id="SSF51120">
    <property type="entry name" value="beta-Roll"/>
    <property type="match status" value="2"/>
</dbReference>
<dbReference type="InterPro" id="IPR011049">
    <property type="entry name" value="Serralysin-like_metalloprot_C"/>
</dbReference>
<comment type="caution">
    <text evidence="3">The sequence shown here is derived from an EMBL/GenBank/DDBJ whole genome shotgun (WGS) entry which is preliminary data.</text>
</comment>
<dbReference type="Gene3D" id="2.150.10.10">
    <property type="entry name" value="Serralysin-like metalloprotease, C-terminal"/>
    <property type="match status" value="2"/>
</dbReference>
<evidence type="ECO:0000313" key="3">
    <source>
        <dbReference type="EMBL" id="MEA5517813.1"/>
    </source>
</evidence>
<dbReference type="InterPro" id="IPR050557">
    <property type="entry name" value="RTX_toxin/Mannuronan_C5-epim"/>
</dbReference>
<accession>A0ABU5TV23</accession>